<evidence type="ECO:0000256" key="1">
    <source>
        <dbReference type="ARBA" id="ARBA00011040"/>
    </source>
</evidence>
<evidence type="ECO:0000259" key="2">
    <source>
        <dbReference type="Pfam" id="PF02374"/>
    </source>
</evidence>
<dbReference type="Pfam" id="PF02374">
    <property type="entry name" value="ArsA_ATPase"/>
    <property type="match status" value="3"/>
</dbReference>
<dbReference type="NCBIfam" id="TIGR00345">
    <property type="entry name" value="GET3_arsA_TRC40"/>
    <property type="match status" value="1"/>
</dbReference>
<reference evidence="3 4" key="1">
    <citation type="submission" date="2018-08" db="EMBL/GenBank/DDBJ databases">
        <title>Genome sequence of Halobacillus trueperi KCTC 3686.</title>
        <authorList>
            <person name="Cho K.H."/>
            <person name="Kwak M.-J."/>
            <person name="Kim B.-Y."/>
            <person name="Chun J."/>
        </authorList>
    </citation>
    <scope>NUCLEOTIDE SEQUENCE [LARGE SCALE GENOMIC DNA]</scope>
    <source>
        <strain evidence="3 4">KCTC 3686</strain>
    </source>
</reference>
<dbReference type="PANTHER" id="PTHR10803:SF3">
    <property type="entry name" value="ATPASE GET3"/>
    <property type="match status" value="1"/>
</dbReference>
<feature type="domain" description="ArsA/GET3 Anion-transporting ATPase-like" evidence="2">
    <location>
        <begin position="325"/>
        <end position="468"/>
    </location>
</feature>
<dbReference type="GO" id="GO:0005524">
    <property type="term" value="F:ATP binding"/>
    <property type="evidence" value="ECO:0007669"/>
    <property type="project" value="InterPro"/>
</dbReference>
<organism evidence="3 4">
    <name type="scientific">Halobacillus trueperi</name>
    <dbReference type="NCBI Taxonomy" id="156205"/>
    <lineage>
        <taxon>Bacteria</taxon>
        <taxon>Bacillati</taxon>
        <taxon>Bacillota</taxon>
        <taxon>Bacilli</taxon>
        <taxon>Bacillales</taxon>
        <taxon>Bacillaceae</taxon>
        <taxon>Halobacillus</taxon>
    </lineage>
</organism>
<dbReference type="GO" id="GO:0015446">
    <property type="term" value="F:ATPase-coupled arsenite transmembrane transporter activity"/>
    <property type="evidence" value="ECO:0007669"/>
    <property type="project" value="InterPro"/>
</dbReference>
<sequence>MEFPYFLFFTGKGGVGKTSTACATAISLADNGKRVLLISTDPASNLQDIFQEEFGQNHRYLRDVPRLAVVNLDPEEAAAKHREEAIGPYRGKLPETVLHSIEEQMSGACTTEIAAFDSFTSFLCDDEVKNEFDHIIFDTAPTGHTLRLLQLPKAWSGFMETNPDGASCLGPLSALADKKGRYEQAMRTLSDQEQTLLLLVSRPEETAFYEADRSSKELFKIGIQNQRLVVNGLYQPVDSEDSIAQAFLLKQENALDTMSDHLRNLRSYHLPFAPLSLTGVNDLRAWIEGNVVDRMNLEDDVTESSTDVSGLSDLVQEFSKTKQGLIFTMGKGGVGKTTTAASMAVELAEQGYRVHLTTTDPANHLSSLFEDQIHENLRVSNIDPKKETDAYKKMVLDQTSHDLNEDELNYLKEDLDSPCTEEIAVFRAFADVVEHSEEEYIVIDTAPTGHTLLLLDAAQSYHREIERTTGHVPESVRNLLPKLRDETYTHVVIVSLAEATPVYEAERLEADLKRAGLHPKWWVINQTFSGVSLTDPVLKAKAHMEEKWVMHTVEHVSKVARIPWQERIFLEGQTT</sequence>
<dbReference type="Proteomes" id="UP000256305">
    <property type="component" value="Unassembled WGS sequence"/>
</dbReference>
<dbReference type="CDD" id="cd02035">
    <property type="entry name" value="ArsA"/>
    <property type="match status" value="2"/>
</dbReference>
<keyword evidence="4" id="KW-1185">Reference proteome</keyword>
<name>A0A3E0J046_9BACI</name>
<dbReference type="InterPro" id="IPR016300">
    <property type="entry name" value="ATPase_ArsA/GET3"/>
</dbReference>
<dbReference type="SUPFAM" id="SSF52540">
    <property type="entry name" value="P-loop containing nucleoside triphosphate hydrolases"/>
    <property type="match status" value="2"/>
</dbReference>
<dbReference type="GO" id="GO:0016887">
    <property type="term" value="F:ATP hydrolysis activity"/>
    <property type="evidence" value="ECO:0007669"/>
    <property type="project" value="InterPro"/>
</dbReference>
<protein>
    <submittedName>
        <fullName evidence="3">Arsenical pump-driving ATPase</fullName>
    </submittedName>
</protein>
<dbReference type="InterPro" id="IPR025723">
    <property type="entry name" value="ArsA/GET3_ATPase-like"/>
</dbReference>
<comment type="similarity">
    <text evidence="1">Belongs to the arsA ATPase family.</text>
</comment>
<comment type="caution">
    <text evidence="3">The sequence shown here is derived from an EMBL/GenBank/DDBJ whole genome shotgun (WGS) entry which is preliminary data.</text>
</comment>
<dbReference type="PANTHER" id="PTHR10803">
    <property type="entry name" value="ARSENICAL PUMP-DRIVING ATPASE ARSENITE-TRANSLOCATING ATPASE"/>
    <property type="match status" value="1"/>
</dbReference>
<dbReference type="PIRSF" id="PIRSF001327">
    <property type="entry name" value="Arsenical_pump-driving_ATPase"/>
    <property type="match status" value="1"/>
</dbReference>
<dbReference type="NCBIfam" id="TIGR04291">
    <property type="entry name" value="arsen_driv_ArsA"/>
    <property type="match status" value="1"/>
</dbReference>
<accession>A0A3E0J046</accession>
<dbReference type="AlphaFoldDB" id="A0A3E0J046"/>
<feature type="domain" description="ArsA/GET3 Anion-transporting ATPase-like" evidence="2">
    <location>
        <begin position="6"/>
        <end position="284"/>
    </location>
</feature>
<dbReference type="InterPro" id="IPR027417">
    <property type="entry name" value="P-loop_NTPase"/>
</dbReference>
<feature type="domain" description="ArsA/GET3 Anion-transporting ATPase-like" evidence="2">
    <location>
        <begin position="474"/>
        <end position="554"/>
    </location>
</feature>
<gene>
    <name evidence="3" type="primary">arsA</name>
    <name evidence="3" type="ORF">DYE48_19230</name>
</gene>
<dbReference type="Gene3D" id="3.40.50.300">
    <property type="entry name" value="P-loop containing nucleotide triphosphate hydrolases"/>
    <property type="match status" value="2"/>
</dbReference>
<dbReference type="InterPro" id="IPR027541">
    <property type="entry name" value="Ars_ATPase"/>
</dbReference>
<evidence type="ECO:0000313" key="4">
    <source>
        <dbReference type="Proteomes" id="UP000256305"/>
    </source>
</evidence>
<evidence type="ECO:0000313" key="3">
    <source>
        <dbReference type="EMBL" id="REJ06273.1"/>
    </source>
</evidence>
<dbReference type="EMBL" id="QUAE01000028">
    <property type="protein sequence ID" value="REJ06273.1"/>
    <property type="molecule type" value="Genomic_DNA"/>
</dbReference>
<proteinExistence type="inferred from homology"/>